<proteinExistence type="predicted"/>
<reference evidence="1" key="1">
    <citation type="submission" date="2021-02" db="EMBL/GenBank/DDBJ databases">
        <authorList>
            <person name="Nowell W R."/>
        </authorList>
    </citation>
    <scope>NUCLEOTIDE SEQUENCE</scope>
</reference>
<feature type="non-terminal residue" evidence="1">
    <location>
        <position position="18"/>
    </location>
</feature>
<evidence type="ECO:0000313" key="1">
    <source>
        <dbReference type="EMBL" id="CAF5130864.1"/>
    </source>
</evidence>
<organism evidence="1 2">
    <name type="scientific">Rotaria magnacalcarata</name>
    <dbReference type="NCBI Taxonomy" id="392030"/>
    <lineage>
        <taxon>Eukaryota</taxon>
        <taxon>Metazoa</taxon>
        <taxon>Spiralia</taxon>
        <taxon>Gnathifera</taxon>
        <taxon>Rotifera</taxon>
        <taxon>Eurotatoria</taxon>
        <taxon>Bdelloidea</taxon>
        <taxon>Philodinida</taxon>
        <taxon>Philodinidae</taxon>
        <taxon>Rotaria</taxon>
    </lineage>
</organism>
<gene>
    <name evidence="1" type="ORF">SMN809_LOCUS62964</name>
</gene>
<dbReference type="AlphaFoldDB" id="A0A8S3FR82"/>
<protein>
    <submittedName>
        <fullName evidence="1">Uncharacterized protein</fullName>
    </submittedName>
</protein>
<evidence type="ECO:0000313" key="2">
    <source>
        <dbReference type="Proteomes" id="UP000676336"/>
    </source>
</evidence>
<comment type="caution">
    <text evidence="1">The sequence shown here is derived from an EMBL/GenBank/DDBJ whole genome shotgun (WGS) entry which is preliminary data.</text>
</comment>
<dbReference type="Proteomes" id="UP000676336">
    <property type="component" value="Unassembled WGS sequence"/>
</dbReference>
<dbReference type="EMBL" id="CAJOBI010266687">
    <property type="protein sequence ID" value="CAF5130864.1"/>
    <property type="molecule type" value="Genomic_DNA"/>
</dbReference>
<name>A0A8S3FR82_9BILA</name>
<sequence>MMPYHSGEYQQQHQQFYF</sequence>
<accession>A0A8S3FR82</accession>